<dbReference type="RefSeq" id="WP_117394034.1">
    <property type="nucleotide sequence ID" value="NZ_QWDC01000005.1"/>
</dbReference>
<evidence type="ECO:0000313" key="2">
    <source>
        <dbReference type="EMBL" id="RFZ90067.1"/>
    </source>
</evidence>
<reference evidence="2 3" key="1">
    <citation type="submission" date="2018-08" db="EMBL/GenBank/DDBJ databases">
        <title>Mucilaginibacter sp. MYSH2.</title>
        <authorList>
            <person name="Seo T."/>
        </authorList>
    </citation>
    <scope>NUCLEOTIDE SEQUENCE [LARGE SCALE GENOMIC DNA]</scope>
    <source>
        <strain evidence="2 3">MYSH2</strain>
    </source>
</reference>
<proteinExistence type="predicted"/>
<name>A0A372NN72_9SPHI</name>
<feature type="compositionally biased region" description="Basic and acidic residues" evidence="1">
    <location>
        <begin position="42"/>
        <end position="61"/>
    </location>
</feature>
<evidence type="ECO:0000313" key="3">
    <source>
        <dbReference type="Proteomes" id="UP000264217"/>
    </source>
</evidence>
<dbReference type="Proteomes" id="UP000264217">
    <property type="component" value="Unassembled WGS sequence"/>
</dbReference>
<feature type="region of interest" description="Disordered" evidence="1">
    <location>
        <begin position="1"/>
        <end position="61"/>
    </location>
</feature>
<sequence length="61" mass="6753">MNTNNHHEPIEKLTGPDDIIDTNVDDGDSTKDAVQENLEGEEPSKEETETDPKDADVSRSE</sequence>
<feature type="compositionally biased region" description="Basic and acidic residues" evidence="1">
    <location>
        <begin position="1"/>
        <end position="15"/>
    </location>
</feature>
<dbReference type="EMBL" id="QWDC01000005">
    <property type="protein sequence ID" value="RFZ90067.1"/>
    <property type="molecule type" value="Genomic_DNA"/>
</dbReference>
<dbReference type="AlphaFoldDB" id="A0A372NN72"/>
<accession>A0A372NN72</accession>
<keyword evidence="3" id="KW-1185">Reference proteome</keyword>
<protein>
    <submittedName>
        <fullName evidence="2">Uncharacterized protein</fullName>
    </submittedName>
</protein>
<evidence type="ECO:0000256" key="1">
    <source>
        <dbReference type="SAM" id="MobiDB-lite"/>
    </source>
</evidence>
<gene>
    <name evidence="2" type="ORF">D0C36_22765</name>
</gene>
<organism evidence="2 3">
    <name type="scientific">Mucilaginibacter conchicola</name>
    <dbReference type="NCBI Taxonomy" id="2303333"/>
    <lineage>
        <taxon>Bacteria</taxon>
        <taxon>Pseudomonadati</taxon>
        <taxon>Bacteroidota</taxon>
        <taxon>Sphingobacteriia</taxon>
        <taxon>Sphingobacteriales</taxon>
        <taxon>Sphingobacteriaceae</taxon>
        <taxon>Mucilaginibacter</taxon>
    </lineage>
</organism>
<comment type="caution">
    <text evidence="2">The sequence shown here is derived from an EMBL/GenBank/DDBJ whole genome shotgun (WGS) entry which is preliminary data.</text>
</comment>
<feature type="compositionally biased region" description="Acidic residues" evidence="1">
    <location>
        <begin position="18"/>
        <end position="27"/>
    </location>
</feature>